<dbReference type="AlphaFoldDB" id="A0A484CCJ2"/>
<dbReference type="PANTHER" id="PTHR11481:SF64">
    <property type="entry name" value="FC RECEPTOR-LIKE PROTEIN 4"/>
    <property type="match status" value="1"/>
</dbReference>
<dbReference type="InterPro" id="IPR003598">
    <property type="entry name" value="Ig_sub2"/>
</dbReference>
<dbReference type="PANTHER" id="PTHR11481">
    <property type="entry name" value="IMMUNOGLOBULIN FC RECEPTOR"/>
    <property type="match status" value="1"/>
</dbReference>
<dbReference type="STRING" id="8167.A0A484CCJ2"/>
<keyword evidence="3" id="KW-0812">Transmembrane</keyword>
<dbReference type="GO" id="GO:0006955">
    <property type="term" value="P:immune response"/>
    <property type="evidence" value="ECO:0007669"/>
    <property type="project" value="TreeGrafter"/>
</dbReference>
<keyword evidence="3" id="KW-1133">Transmembrane helix</keyword>
<evidence type="ECO:0000256" key="3">
    <source>
        <dbReference type="SAM" id="Phobius"/>
    </source>
</evidence>
<evidence type="ECO:0000313" key="6">
    <source>
        <dbReference type="Proteomes" id="UP000295070"/>
    </source>
</evidence>
<keyword evidence="6" id="KW-1185">Reference proteome</keyword>
<keyword evidence="1" id="KW-0732">Signal</keyword>
<dbReference type="Pfam" id="PF13927">
    <property type="entry name" value="Ig_3"/>
    <property type="match status" value="1"/>
</dbReference>
<gene>
    <name evidence="5" type="ORF">EPR50_G00194340</name>
</gene>
<evidence type="ECO:0000259" key="4">
    <source>
        <dbReference type="PROSITE" id="PS50835"/>
    </source>
</evidence>
<dbReference type="Proteomes" id="UP000295070">
    <property type="component" value="Chromosome 19"/>
</dbReference>
<dbReference type="SMART" id="SM00408">
    <property type="entry name" value="IGc2"/>
    <property type="match status" value="1"/>
</dbReference>
<dbReference type="GO" id="GO:0007166">
    <property type="term" value="P:cell surface receptor signaling pathway"/>
    <property type="evidence" value="ECO:0007669"/>
    <property type="project" value="TreeGrafter"/>
</dbReference>
<dbReference type="GO" id="GO:0009897">
    <property type="term" value="C:external side of plasma membrane"/>
    <property type="evidence" value="ECO:0007669"/>
    <property type="project" value="TreeGrafter"/>
</dbReference>
<keyword evidence="2" id="KW-1015">Disulfide bond</keyword>
<sequence>MAITTLCAVIGELRVVPNRSQFFQYESVTLSCGPLGNSSGWRVKRNTSTNINESCDSKNETDCSISELYPFDTDVYWCESAAGECSNTVNITVIGAGGVILESPVLPVMEGDSVTLRCRTKTTSSFNLTADFYKDGRLIRSSSTGNLTIHSVSNSDAGLYKCNVSGAGESPDGWLTVRGHPELPDSPFTHILLPVVGFVLVALVALVSVMLLCLWRSHKGKVKRDVSYNNVIITQEVQPNRIRDVDDAESFYSTLQPVNHLTGNINNLTPSAPKNNAWP</sequence>
<feature type="transmembrane region" description="Helical" evidence="3">
    <location>
        <begin position="191"/>
        <end position="215"/>
    </location>
</feature>
<evidence type="ECO:0000313" key="5">
    <source>
        <dbReference type="EMBL" id="TDG99424.1"/>
    </source>
</evidence>
<dbReference type="EMBL" id="SCKG01000019">
    <property type="protein sequence ID" value="TDG99424.1"/>
    <property type="molecule type" value="Genomic_DNA"/>
</dbReference>
<dbReference type="Gene3D" id="2.60.40.10">
    <property type="entry name" value="Immunoglobulins"/>
    <property type="match status" value="2"/>
</dbReference>
<name>A0A484CCJ2_PERFV</name>
<dbReference type="PROSITE" id="PS50835">
    <property type="entry name" value="IG_LIKE"/>
    <property type="match status" value="1"/>
</dbReference>
<comment type="caution">
    <text evidence="5">The sequence shown here is derived from an EMBL/GenBank/DDBJ whole genome shotgun (WGS) entry which is preliminary data.</text>
</comment>
<feature type="domain" description="Ig-like" evidence="4">
    <location>
        <begin position="108"/>
        <end position="176"/>
    </location>
</feature>
<dbReference type="InterPro" id="IPR007110">
    <property type="entry name" value="Ig-like_dom"/>
</dbReference>
<organism evidence="5 6">
    <name type="scientific">Perca flavescens</name>
    <name type="common">American yellow perch</name>
    <name type="synonym">Morone flavescens</name>
    <dbReference type="NCBI Taxonomy" id="8167"/>
    <lineage>
        <taxon>Eukaryota</taxon>
        <taxon>Metazoa</taxon>
        <taxon>Chordata</taxon>
        <taxon>Craniata</taxon>
        <taxon>Vertebrata</taxon>
        <taxon>Euteleostomi</taxon>
        <taxon>Actinopterygii</taxon>
        <taxon>Neopterygii</taxon>
        <taxon>Teleostei</taxon>
        <taxon>Neoteleostei</taxon>
        <taxon>Acanthomorphata</taxon>
        <taxon>Eupercaria</taxon>
        <taxon>Perciformes</taxon>
        <taxon>Percoidei</taxon>
        <taxon>Percidae</taxon>
        <taxon>Percinae</taxon>
        <taxon>Perca</taxon>
    </lineage>
</organism>
<evidence type="ECO:0000256" key="1">
    <source>
        <dbReference type="ARBA" id="ARBA00022729"/>
    </source>
</evidence>
<dbReference type="SUPFAM" id="SSF48726">
    <property type="entry name" value="Immunoglobulin"/>
    <property type="match status" value="2"/>
</dbReference>
<protein>
    <recommendedName>
        <fullName evidence="4">Ig-like domain-containing protein</fullName>
    </recommendedName>
</protein>
<dbReference type="InterPro" id="IPR003599">
    <property type="entry name" value="Ig_sub"/>
</dbReference>
<dbReference type="SMART" id="SM00409">
    <property type="entry name" value="IG"/>
    <property type="match status" value="2"/>
</dbReference>
<proteinExistence type="predicted"/>
<dbReference type="InterPro" id="IPR050488">
    <property type="entry name" value="Ig_Fc_receptor"/>
</dbReference>
<dbReference type="GO" id="GO:0004888">
    <property type="term" value="F:transmembrane signaling receptor activity"/>
    <property type="evidence" value="ECO:0007669"/>
    <property type="project" value="TreeGrafter"/>
</dbReference>
<evidence type="ECO:0000256" key="2">
    <source>
        <dbReference type="ARBA" id="ARBA00023157"/>
    </source>
</evidence>
<keyword evidence="3" id="KW-0472">Membrane</keyword>
<accession>A0A484CCJ2</accession>
<dbReference type="InterPro" id="IPR036179">
    <property type="entry name" value="Ig-like_dom_sf"/>
</dbReference>
<reference evidence="5 6" key="1">
    <citation type="submission" date="2019-01" db="EMBL/GenBank/DDBJ databases">
        <title>A chromosome-scale genome assembly of the yellow perch, Perca flavescens.</title>
        <authorList>
            <person name="Feron R."/>
            <person name="Morvezen R."/>
            <person name="Bestin A."/>
            <person name="Haffray P."/>
            <person name="Klopp C."/>
            <person name="Zahm M."/>
            <person name="Cabau C."/>
            <person name="Roques C."/>
            <person name="Donnadieu C."/>
            <person name="Bouchez O."/>
            <person name="Christie M."/>
            <person name="Larson W."/>
            <person name="Guiguen Y."/>
        </authorList>
    </citation>
    <scope>NUCLEOTIDE SEQUENCE [LARGE SCALE GENOMIC DNA]</scope>
    <source>
        <strain evidence="5">YP-PL-M2</strain>
        <tissue evidence="5">Blood</tissue>
    </source>
</reference>
<dbReference type="InterPro" id="IPR013783">
    <property type="entry name" value="Ig-like_fold"/>
</dbReference>